<proteinExistence type="predicted"/>
<dbReference type="Proteomes" id="UP000296216">
    <property type="component" value="Chromosome"/>
</dbReference>
<evidence type="ECO:0000313" key="2">
    <source>
        <dbReference type="Proteomes" id="UP000296216"/>
    </source>
</evidence>
<dbReference type="Pfam" id="PF12840">
    <property type="entry name" value="HTH_20"/>
    <property type="match status" value="1"/>
</dbReference>
<accession>A0A4D6GWI3</accession>
<dbReference type="AlphaFoldDB" id="A0A4D6GWI3"/>
<name>A0A4D6GWI3_HALS9</name>
<dbReference type="InterPro" id="IPR036388">
    <property type="entry name" value="WH-like_DNA-bd_sf"/>
</dbReference>
<gene>
    <name evidence="1" type="ORF">HBSAL_05615</name>
</gene>
<reference evidence="1 2" key="1">
    <citation type="journal article" date="2019" name="Microbiol. Resour. Announc.">
        <title>The Genome Sequence of the Halobacterium salinarum Type Strain Is Closely Related to That of Laboratory Strains NRC-1 and R1.</title>
        <authorList>
            <person name="Pfeiffer F."/>
            <person name="Marchfelder A."/>
            <person name="Habermann B."/>
            <person name="Dyall-Smith M.L."/>
        </authorList>
    </citation>
    <scope>NUCLEOTIDE SEQUENCE [LARGE SCALE GENOMIC DNA]</scope>
    <source>
        <strain evidence="2">ATCC 33171 / DSM 3754 / JCM 8978 / NBRC 102687 / NCIMB 764 / 91-R6</strain>
    </source>
</reference>
<organism evidence="1 2">
    <name type="scientific">Halobacterium salinarum (strain ATCC 33171 / DSM 3754 / JCM 8978 / NBRC 102687 / NCIMB 764 / 91-R6)</name>
    <dbReference type="NCBI Taxonomy" id="2597657"/>
    <lineage>
        <taxon>Archaea</taxon>
        <taxon>Methanobacteriati</taxon>
        <taxon>Methanobacteriota</taxon>
        <taxon>Stenosarchaea group</taxon>
        <taxon>Halobacteria</taxon>
        <taxon>Halobacteriales</taxon>
        <taxon>Halobacteriaceae</taxon>
        <taxon>Halobacterium</taxon>
    </lineage>
</organism>
<dbReference type="Gene3D" id="1.10.10.10">
    <property type="entry name" value="Winged helix-like DNA-binding domain superfamily/Winged helix DNA-binding domain"/>
    <property type="match status" value="1"/>
</dbReference>
<protein>
    <submittedName>
        <fullName evidence="1">HTH domain protein</fullName>
    </submittedName>
</protein>
<evidence type="ECO:0000313" key="1">
    <source>
        <dbReference type="EMBL" id="QCC44792.1"/>
    </source>
</evidence>
<dbReference type="EMBL" id="CP038631">
    <property type="protein sequence ID" value="QCC44792.1"/>
    <property type="molecule type" value="Genomic_DNA"/>
</dbReference>
<sequence length="115" mass="13002">MDPVDVLRVLGNKYNAEILEATHAPKSAQELSDELDIPIATSYRRIEELSEHDLLKLEGKELSDEGRRTKVYRRQVDEISVQFGVNETTVETKERTEAKNALVDVWSDLGADSSE</sequence>
<dbReference type="SUPFAM" id="SSF46785">
    <property type="entry name" value="Winged helix' DNA-binding domain"/>
    <property type="match status" value="1"/>
</dbReference>
<dbReference type="InterPro" id="IPR036390">
    <property type="entry name" value="WH_DNA-bd_sf"/>
</dbReference>